<dbReference type="EMBL" id="CP039268">
    <property type="protein sequence ID" value="QGU32495.1"/>
    <property type="molecule type" value="Genomic_DNA"/>
</dbReference>
<evidence type="ECO:0000256" key="3">
    <source>
        <dbReference type="ARBA" id="ARBA00023065"/>
    </source>
</evidence>
<dbReference type="PANTHER" id="PTHR38682:SF1">
    <property type="entry name" value="V-TYPE ATP SYNTHASE SUBUNIT C"/>
    <property type="match status" value="1"/>
</dbReference>
<dbReference type="Gene3D" id="1.20.1690.10">
    <property type="entry name" value="V-type ATP synthase subunit C domain"/>
    <property type="match status" value="2"/>
</dbReference>
<dbReference type="PANTHER" id="PTHR38682">
    <property type="entry name" value="V-TYPE ATP SYNTHASE SUBUNIT C"/>
    <property type="match status" value="1"/>
</dbReference>
<gene>
    <name evidence="4" type="ORF">E6P07_05545</name>
</gene>
<dbReference type="InterPro" id="IPR036079">
    <property type="entry name" value="ATPase_csu/dsu_sf"/>
</dbReference>
<name>A0A6I6E0M0_THETI</name>
<accession>A0A6I6E0M0</accession>
<dbReference type="Gene3D" id="1.10.132.50">
    <property type="entry name" value="ATP synthase (C/AC39) subunit, domain 3"/>
    <property type="match status" value="1"/>
</dbReference>
<keyword evidence="2" id="KW-0813">Transport</keyword>
<dbReference type="KEGG" id="ttp:E6P07_05545"/>
<dbReference type="GO" id="GO:0046961">
    <property type="term" value="F:proton-transporting ATPase activity, rotational mechanism"/>
    <property type="evidence" value="ECO:0007669"/>
    <property type="project" value="InterPro"/>
</dbReference>
<dbReference type="SUPFAM" id="SSF103486">
    <property type="entry name" value="V-type ATP synthase subunit C"/>
    <property type="match status" value="1"/>
</dbReference>
<sequence>MSQVANQAYLNTRVSVMTTRLFAPGLIERLAQLPLPTLAEEFGLAPLLDDQTTPAVRRRAVEQSLIQLLLSELLVLTRSMEVNARALVLDWGRKYALYNLKTLIRGKLHQLDRQQINDNLFELPAHIRLADKELFGAENVLELLRRLEAGPQRQIARQAREVYERQREPFALEAAIDQRYFIGLTRRVQGFGAPDHDWLRRLISAELDRVGLLWLLRFRFTYGLSPSETYYWLVPSMRLLTRDRLLHLADLDSFEQVLEALPAPLNVLIADCRSIAEVQQRLARYAIDEVRLVLARSPSAVARALAYLMLRETDLMRLFAVVQGRLLGFDDQTIRHALAQIEPSP</sequence>
<keyword evidence="3" id="KW-0406">Ion transport</keyword>
<evidence type="ECO:0000256" key="1">
    <source>
        <dbReference type="ARBA" id="ARBA00006709"/>
    </source>
</evidence>
<dbReference type="InterPro" id="IPR044911">
    <property type="entry name" value="V-type_ATPase_csu/dsu_dom_3"/>
</dbReference>
<dbReference type="Pfam" id="PF01992">
    <property type="entry name" value="vATP-synt_AC39"/>
    <property type="match status" value="1"/>
</dbReference>
<organism evidence="4 5">
    <name type="scientific">Thermochromatium tepidum ATCC 43061</name>
    <dbReference type="NCBI Taxonomy" id="316276"/>
    <lineage>
        <taxon>Bacteria</taxon>
        <taxon>Pseudomonadati</taxon>
        <taxon>Pseudomonadota</taxon>
        <taxon>Gammaproteobacteria</taxon>
        <taxon>Chromatiales</taxon>
        <taxon>Chromatiaceae</taxon>
        <taxon>Thermochromatium</taxon>
    </lineage>
</organism>
<dbReference type="Proteomes" id="UP000426424">
    <property type="component" value="Chromosome"/>
</dbReference>
<evidence type="ECO:0000313" key="4">
    <source>
        <dbReference type="EMBL" id="QGU32495.1"/>
    </source>
</evidence>
<dbReference type="InterPro" id="IPR002843">
    <property type="entry name" value="ATPase_V0-cplx_csu/dsu"/>
</dbReference>
<comment type="similarity">
    <text evidence="1">Belongs to the V-ATPase V0D/AC39 subunit family.</text>
</comment>
<evidence type="ECO:0000256" key="2">
    <source>
        <dbReference type="ARBA" id="ARBA00022448"/>
    </source>
</evidence>
<dbReference type="AlphaFoldDB" id="A0A6I6E0M0"/>
<dbReference type="RefSeq" id="WP_153974691.1">
    <property type="nucleotide sequence ID" value="NZ_CP039268.1"/>
</dbReference>
<reference evidence="4 5" key="1">
    <citation type="submission" date="2019-12" db="EMBL/GenBank/DDBJ databases">
        <title>The complete genome of the thermophilic, anoxygenic phototrophic gammaproteobacterium Thermochromatium tepidum.</title>
        <authorList>
            <person name="Sattley W.M."/>
            <person name="Swingley W.D."/>
            <person name="Burchell B.M."/>
            <person name="Gurbani S.A."/>
            <person name="Kujawa C.M."/>
            <person name="Nuccio D.A."/>
            <person name="Schladweiler J."/>
            <person name="Shaffer K.N."/>
            <person name="Stokes L.M."/>
            <person name="Touchman J.W."/>
            <person name="Blankenship R.E."/>
            <person name="Madigan M.T."/>
        </authorList>
    </citation>
    <scope>NUCLEOTIDE SEQUENCE [LARGE SCALE GENOMIC DNA]</scope>
    <source>
        <strain evidence="4 5">ATCC 43061</strain>
    </source>
</reference>
<keyword evidence="5" id="KW-1185">Reference proteome</keyword>
<protein>
    <submittedName>
        <fullName evidence="4">ATPase</fullName>
    </submittedName>
</protein>
<dbReference type="InterPro" id="IPR035067">
    <property type="entry name" value="V-type_ATPase_csu/dsu"/>
</dbReference>
<dbReference type="OrthoDB" id="5757004at2"/>
<evidence type="ECO:0000313" key="5">
    <source>
        <dbReference type="Proteomes" id="UP000426424"/>
    </source>
</evidence>
<dbReference type="InterPro" id="IPR050873">
    <property type="entry name" value="V-ATPase_V0D/AC39_subunit"/>
</dbReference>
<proteinExistence type="inferred from homology"/>